<feature type="region of interest" description="Disordered" evidence="2">
    <location>
        <begin position="381"/>
        <end position="405"/>
    </location>
</feature>
<dbReference type="Gene3D" id="1.20.5.170">
    <property type="match status" value="1"/>
</dbReference>
<feature type="region of interest" description="Disordered" evidence="2">
    <location>
        <begin position="482"/>
        <end position="533"/>
    </location>
</feature>
<feature type="compositionally biased region" description="Low complexity" evidence="2">
    <location>
        <begin position="500"/>
        <end position="514"/>
    </location>
</feature>
<dbReference type="PANTHER" id="PTHR40618:SF1">
    <property type="entry name" value="B-ZIP TRANSCRIPTION FACTOR (EUROFUNG)"/>
    <property type="match status" value="1"/>
</dbReference>
<dbReference type="AlphaFoldDB" id="A0AAN7GUT5"/>
<accession>A0AAN7GUT5</accession>
<reference evidence="3" key="2">
    <citation type="submission" date="2023-05" db="EMBL/GenBank/DDBJ databases">
        <authorList>
            <consortium name="Lawrence Berkeley National Laboratory"/>
            <person name="Steindorff A."/>
            <person name="Hensen N."/>
            <person name="Bonometti L."/>
            <person name="Westerberg I."/>
            <person name="Brannstrom I.O."/>
            <person name="Guillou S."/>
            <person name="Cros-Aarteil S."/>
            <person name="Calhoun S."/>
            <person name="Haridas S."/>
            <person name="Kuo A."/>
            <person name="Mondo S."/>
            <person name="Pangilinan J."/>
            <person name="Riley R."/>
            <person name="Labutti K."/>
            <person name="Andreopoulos B."/>
            <person name="Lipzen A."/>
            <person name="Chen C."/>
            <person name="Yanf M."/>
            <person name="Daum C."/>
            <person name="Ng V."/>
            <person name="Clum A."/>
            <person name="Ohm R."/>
            <person name="Martin F."/>
            <person name="Silar P."/>
            <person name="Natvig D."/>
            <person name="Lalanne C."/>
            <person name="Gautier V."/>
            <person name="Ament-Velasquez S.L."/>
            <person name="Kruys A."/>
            <person name="Hutchinson M.I."/>
            <person name="Powell A.J."/>
            <person name="Barry K."/>
            <person name="Miller A.N."/>
            <person name="Grigoriev I.V."/>
            <person name="Debuchy R."/>
            <person name="Gladieux P."/>
            <person name="Thoren M.H."/>
            <person name="Johannesson H."/>
        </authorList>
    </citation>
    <scope>NUCLEOTIDE SEQUENCE</scope>
    <source>
        <strain evidence="3">CBS 990.96</strain>
    </source>
</reference>
<feature type="coiled-coil region" evidence="1">
    <location>
        <begin position="102"/>
        <end position="132"/>
    </location>
</feature>
<dbReference type="PANTHER" id="PTHR40618">
    <property type="entry name" value="B-ZIP TRANSCRIPTION FACTOR (EUROFUNG)-RELATED"/>
    <property type="match status" value="1"/>
</dbReference>
<dbReference type="EMBL" id="MU865382">
    <property type="protein sequence ID" value="KAK4224823.1"/>
    <property type="molecule type" value="Genomic_DNA"/>
</dbReference>
<evidence type="ECO:0000256" key="2">
    <source>
        <dbReference type="SAM" id="MobiDB-lite"/>
    </source>
</evidence>
<dbReference type="Proteomes" id="UP001301958">
    <property type="component" value="Unassembled WGS sequence"/>
</dbReference>
<feature type="compositionally biased region" description="Polar residues" evidence="2">
    <location>
        <begin position="515"/>
        <end position="533"/>
    </location>
</feature>
<sequence length="643" mass="70864">MRYPYGGGGDLAILSAEVFPGSPFTSNPSKRPQSTKKSPPPTKKPDTTSKKRSRTQGTGNEEGVGDDEEKKRSRGRPRLDVKDESAADRRRTQIRLAQRAYRNRKENAIATLENQVRELKDTNEEMSNAFMQLHDFATKNGLLDKIPEFGRQLRETTQKFLSLAQSANDQGYDQHQAAGSDHSSTPGRDKSSPPETTTTTPDKTSNPQLFAGIVVTHEPITQPDFMSNFSTSFSPPTTTTSVLGYEIVAHPTIENASFAFQPDPTLNLFDFQSTFPYNQLSLPKSLSAHEGTFGRRLQRFAIERAYILITMPSPPQAKLDRVFGFCLLFETFDTIRRRLERQMARNGQEALNNWEFPFLNLGGAGTHYDATTDTRDHHHKFGNQGTRDVMKPSNSSGYGTGPFSAEVNGVRDTSLDKNMHMGEPGFGGEFLDCDEVEIYLYQRGVVIPPGTDYVTVDIDPSHFDNTQPMLVDTDPFNTVTQQNSTGVSFYNNPFSQQTVSTASPSPGASSGTSSTLNNPSPSHQSENNWNIPVSSSVDPSLSGAFSLAGSYLAQTIASGSQADILGGMFTSFSNTGSNNPLLTSGFDQQPPQRQSQRKQRVYFDVHEFVKSVVNTARCLGRTAGFKQADVNNAFWKASQVQLS</sequence>
<reference evidence="3" key="1">
    <citation type="journal article" date="2023" name="Mol. Phylogenet. Evol.">
        <title>Genome-scale phylogeny and comparative genomics of the fungal order Sordariales.</title>
        <authorList>
            <person name="Hensen N."/>
            <person name="Bonometti L."/>
            <person name="Westerberg I."/>
            <person name="Brannstrom I.O."/>
            <person name="Guillou S."/>
            <person name="Cros-Aarteil S."/>
            <person name="Calhoun S."/>
            <person name="Haridas S."/>
            <person name="Kuo A."/>
            <person name="Mondo S."/>
            <person name="Pangilinan J."/>
            <person name="Riley R."/>
            <person name="LaButti K."/>
            <person name="Andreopoulos B."/>
            <person name="Lipzen A."/>
            <person name="Chen C."/>
            <person name="Yan M."/>
            <person name="Daum C."/>
            <person name="Ng V."/>
            <person name="Clum A."/>
            <person name="Steindorff A."/>
            <person name="Ohm R.A."/>
            <person name="Martin F."/>
            <person name="Silar P."/>
            <person name="Natvig D.O."/>
            <person name="Lalanne C."/>
            <person name="Gautier V."/>
            <person name="Ament-Velasquez S.L."/>
            <person name="Kruys A."/>
            <person name="Hutchinson M.I."/>
            <person name="Powell A.J."/>
            <person name="Barry K."/>
            <person name="Miller A.N."/>
            <person name="Grigoriev I.V."/>
            <person name="Debuchy R."/>
            <person name="Gladieux P."/>
            <person name="Hiltunen Thoren M."/>
            <person name="Johannesson H."/>
        </authorList>
    </citation>
    <scope>NUCLEOTIDE SEQUENCE</scope>
    <source>
        <strain evidence="3">CBS 990.96</strain>
    </source>
</reference>
<dbReference type="CDD" id="cd14688">
    <property type="entry name" value="bZIP_YAP"/>
    <property type="match status" value="1"/>
</dbReference>
<keyword evidence="1" id="KW-0175">Coiled coil</keyword>
<comment type="caution">
    <text evidence="3">The sequence shown here is derived from an EMBL/GenBank/DDBJ whole genome shotgun (WGS) entry which is preliminary data.</text>
</comment>
<evidence type="ECO:0000256" key="1">
    <source>
        <dbReference type="SAM" id="Coils"/>
    </source>
</evidence>
<feature type="region of interest" description="Disordered" evidence="2">
    <location>
        <begin position="169"/>
        <end position="208"/>
    </location>
</feature>
<dbReference type="InterPro" id="IPR046347">
    <property type="entry name" value="bZIP_sf"/>
</dbReference>
<organism evidence="3 4">
    <name type="scientific">Podospora fimiseda</name>
    <dbReference type="NCBI Taxonomy" id="252190"/>
    <lineage>
        <taxon>Eukaryota</taxon>
        <taxon>Fungi</taxon>
        <taxon>Dikarya</taxon>
        <taxon>Ascomycota</taxon>
        <taxon>Pezizomycotina</taxon>
        <taxon>Sordariomycetes</taxon>
        <taxon>Sordariomycetidae</taxon>
        <taxon>Sordariales</taxon>
        <taxon>Podosporaceae</taxon>
        <taxon>Podospora</taxon>
    </lineage>
</organism>
<feature type="compositionally biased region" description="Low complexity" evidence="2">
    <location>
        <begin position="193"/>
        <end position="205"/>
    </location>
</feature>
<protein>
    <recommendedName>
        <fullName evidence="5">BZIP domain-containing protein</fullName>
    </recommendedName>
</protein>
<gene>
    <name evidence="3" type="ORF">QBC38DRAFT_370198</name>
</gene>
<dbReference type="SUPFAM" id="SSF57959">
    <property type="entry name" value="Leucine zipper domain"/>
    <property type="match status" value="1"/>
</dbReference>
<feature type="region of interest" description="Disordered" evidence="2">
    <location>
        <begin position="19"/>
        <end position="91"/>
    </location>
</feature>
<feature type="compositionally biased region" description="Basic and acidic residues" evidence="2">
    <location>
        <begin position="77"/>
        <end position="91"/>
    </location>
</feature>
<dbReference type="GO" id="GO:0003700">
    <property type="term" value="F:DNA-binding transcription factor activity"/>
    <property type="evidence" value="ECO:0007669"/>
    <property type="project" value="InterPro"/>
</dbReference>
<evidence type="ECO:0000313" key="3">
    <source>
        <dbReference type="EMBL" id="KAK4224823.1"/>
    </source>
</evidence>
<name>A0AAN7GUT5_9PEZI</name>
<feature type="compositionally biased region" description="Polar residues" evidence="2">
    <location>
        <begin position="482"/>
        <end position="499"/>
    </location>
</feature>
<evidence type="ECO:0008006" key="5">
    <source>
        <dbReference type="Google" id="ProtNLM"/>
    </source>
</evidence>
<keyword evidence="4" id="KW-1185">Reference proteome</keyword>
<feature type="compositionally biased region" description="Low complexity" evidence="2">
    <location>
        <begin position="28"/>
        <end position="37"/>
    </location>
</feature>
<evidence type="ECO:0000313" key="4">
    <source>
        <dbReference type="Proteomes" id="UP001301958"/>
    </source>
</evidence>
<proteinExistence type="predicted"/>